<accession>A0A3S5Y4T0</accession>
<dbReference type="GO" id="GO:0043190">
    <property type="term" value="C:ATP-binding cassette (ABC) transporter complex"/>
    <property type="evidence" value="ECO:0007669"/>
    <property type="project" value="InterPro"/>
</dbReference>
<dbReference type="CDD" id="cd13606">
    <property type="entry name" value="PBP2_ProX_like"/>
    <property type="match status" value="1"/>
</dbReference>
<organism evidence="2">
    <name type="scientific">Rhodococcus hoagii (strain 103S)</name>
    <name type="common">Rhodococcus equi</name>
    <dbReference type="NCBI Taxonomy" id="685727"/>
    <lineage>
        <taxon>Bacteria</taxon>
        <taxon>Bacillati</taxon>
        <taxon>Actinomycetota</taxon>
        <taxon>Actinomycetes</taxon>
        <taxon>Mycobacteriales</taxon>
        <taxon>Nocardiaceae</taxon>
        <taxon>Prescottella</taxon>
    </lineage>
</organism>
<reference evidence="2" key="1">
    <citation type="journal article" date="2010" name="PLoS Genet.">
        <title>The genome of a pathogenic rhodococcus: cooptive virulence underpinned by key gene acquisitions.</title>
        <authorList>
            <person name="Letek M."/>
            <person name="Gonzalez P."/>
            <person name="Macarthur I."/>
            <person name="Rodriguez H."/>
            <person name="Freeman T.C."/>
            <person name="Valero-Rello A."/>
            <person name="Blanco M."/>
            <person name="Buckley T."/>
            <person name="Cherevach I."/>
            <person name="Fahey R."/>
            <person name="Hapeshi A."/>
            <person name="Holdstock J."/>
            <person name="Leadon D."/>
            <person name="Navas J."/>
            <person name="Ocampo A."/>
            <person name="Quail M.A."/>
            <person name="Sanders M."/>
            <person name="Scortti M.M."/>
            <person name="Prescott J.F."/>
            <person name="Fogarty U."/>
            <person name="Meijer W.G."/>
            <person name="Parkhill J."/>
            <person name="Bentley S.D."/>
            <person name="Vazquez-Boland J.A."/>
        </authorList>
    </citation>
    <scope>NUCLEOTIDE SEQUENCE [LARGE SCALE GENOMIC DNA]</scope>
    <source>
        <strain evidence="2 3">103S</strain>
    </source>
</reference>
<evidence type="ECO:0000313" key="3">
    <source>
        <dbReference type="Proteomes" id="UP000006892"/>
    </source>
</evidence>
<proteinExistence type="predicted"/>
<dbReference type="EMBL" id="FN563149">
    <property type="protein sequence ID" value="CBH47545.1"/>
    <property type="molecule type" value="Genomic_DNA"/>
</dbReference>
<dbReference type="InterPro" id="IPR007210">
    <property type="entry name" value="ABC_Gly_betaine_transp_sub-bd"/>
</dbReference>
<evidence type="ECO:0000313" key="2">
    <source>
        <dbReference type="EMBL" id="CBH47545.1"/>
    </source>
</evidence>
<name>A0A3S5Y4T0_RHOH1</name>
<dbReference type="GeneID" id="57577156"/>
<dbReference type="Gene3D" id="3.40.190.10">
    <property type="entry name" value="Periplasmic binding protein-like II"/>
    <property type="match status" value="1"/>
</dbReference>
<gene>
    <name evidence="2" type="ordered locus">REQ_14660</name>
</gene>
<dbReference type="GO" id="GO:0022857">
    <property type="term" value="F:transmembrane transporter activity"/>
    <property type="evidence" value="ECO:0007669"/>
    <property type="project" value="InterPro"/>
</dbReference>
<dbReference type="Pfam" id="PF04069">
    <property type="entry name" value="OpuAC"/>
    <property type="match status" value="1"/>
</dbReference>
<dbReference type="AlphaFoldDB" id="A0A3S5Y4T0"/>
<dbReference type="KEGG" id="req:REQ_14660"/>
<dbReference type="SUPFAM" id="SSF53850">
    <property type="entry name" value="Periplasmic binding protein-like II"/>
    <property type="match status" value="1"/>
</dbReference>
<dbReference type="Gene3D" id="3.40.190.120">
    <property type="entry name" value="Osmoprotection protein (prox), domain 2"/>
    <property type="match status" value="1"/>
</dbReference>
<sequence length="308" mass="31549">MAPNGNGGILGRAAGLAAWLTVVPAVVIATACGVDTSSRTGGPTAPTVVIGAADTVESELVARLYAGALGASGRSTELVLGLGDQADRLAALDADRVSLVPEHTGRLLHRFDPTADATEAEDVYDALSRSLPQGLSVSEYAPADDRSALVLTEQQAESWGASSVADLAPRCSTLSLHASDDFASDAGALDRLQARYGCTFAEVVPTRSPAGATRELAVVGASPVRGTTAADPVIAQDELVVLTDDEGAFTAQNVIPLFRSGVLTADDVRSLSVVLQLSTDDLTAMAARVRDGEISSADAAGVWLEEHA</sequence>
<feature type="domain" description="ABC-type glycine betaine transport system substrate-binding" evidence="1">
    <location>
        <begin position="47"/>
        <end position="306"/>
    </location>
</feature>
<protein>
    <submittedName>
        <fullName evidence="2">ABC-type glycine betaine transporter substrate binding lipoprotein</fullName>
    </submittedName>
</protein>
<keyword evidence="2" id="KW-0449">Lipoprotein</keyword>
<dbReference type="RefSeq" id="WP_013415407.1">
    <property type="nucleotide sequence ID" value="NC_014659.1"/>
</dbReference>
<dbReference type="Proteomes" id="UP001154400">
    <property type="component" value="Chromosome"/>
</dbReference>
<evidence type="ECO:0000259" key="1">
    <source>
        <dbReference type="Pfam" id="PF04069"/>
    </source>
</evidence>